<dbReference type="Pfam" id="PF12089">
    <property type="entry name" value="DUF3566"/>
    <property type="match status" value="1"/>
</dbReference>
<name>A0A918Y2U3_9ACTN</name>
<accession>A0A918Y2U3</accession>
<protein>
    <recommendedName>
        <fullName evidence="3">DUF3566 domain-containing protein</fullName>
    </recommendedName>
</protein>
<comment type="caution">
    <text evidence="4">The sequence shown here is derived from an EMBL/GenBank/DDBJ whole genome shotgun (WGS) entry which is preliminary data.</text>
</comment>
<keyword evidence="2" id="KW-0812">Transmembrane</keyword>
<feature type="transmembrane region" description="Helical" evidence="2">
    <location>
        <begin position="68"/>
        <end position="88"/>
    </location>
</feature>
<keyword evidence="2" id="KW-1133">Transmembrane helix</keyword>
<feature type="domain" description="DUF3566" evidence="3">
    <location>
        <begin position="96"/>
        <end position="144"/>
    </location>
</feature>
<keyword evidence="5" id="KW-1185">Reference proteome</keyword>
<keyword evidence="2" id="KW-0472">Membrane</keyword>
<proteinExistence type="predicted"/>
<reference evidence="4" key="1">
    <citation type="journal article" date="2014" name="Int. J. Syst. Evol. Microbiol.">
        <title>Complete genome sequence of Corynebacterium casei LMG S-19264T (=DSM 44701T), isolated from a smear-ripened cheese.</title>
        <authorList>
            <consortium name="US DOE Joint Genome Institute (JGI-PGF)"/>
            <person name="Walter F."/>
            <person name="Albersmeier A."/>
            <person name="Kalinowski J."/>
            <person name="Ruckert C."/>
        </authorList>
    </citation>
    <scope>NUCLEOTIDE SEQUENCE</scope>
    <source>
        <strain evidence="4">JCM 4654</strain>
    </source>
</reference>
<sequence length="220" mass="22992">MSPARRPRPAPAAELPGGTDAGEFTAVADPPGPDRGPELPGEPPPPRGPVRVHISGADPWSVPRACSLALLGFGVCVGATLGVVWIVLKVTGQEPWVPAGWALLVAVAVVAVEVVLGTALATLVAVLYNLTSAHAGGLRMTLSDDAPKAAAGPLPSPLPDVARVLGRVRARLGFPPPGSGARHVEFADRCGRARRRLREHAARRLTGFRTALRARRDRQE</sequence>
<evidence type="ECO:0000313" key="4">
    <source>
        <dbReference type="EMBL" id="GHD87790.1"/>
    </source>
</evidence>
<dbReference type="Proteomes" id="UP000608955">
    <property type="component" value="Unassembled WGS sequence"/>
</dbReference>
<dbReference type="InterPro" id="IPR021949">
    <property type="entry name" value="DUF3566_TM"/>
</dbReference>
<evidence type="ECO:0000259" key="3">
    <source>
        <dbReference type="Pfam" id="PF12089"/>
    </source>
</evidence>
<organism evidence="4 5">
    <name type="scientific">Streptomyces naganishii JCM 4654</name>
    <dbReference type="NCBI Taxonomy" id="1306179"/>
    <lineage>
        <taxon>Bacteria</taxon>
        <taxon>Bacillati</taxon>
        <taxon>Actinomycetota</taxon>
        <taxon>Actinomycetes</taxon>
        <taxon>Kitasatosporales</taxon>
        <taxon>Streptomycetaceae</taxon>
        <taxon>Streptomyces</taxon>
    </lineage>
</organism>
<dbReference type="RefSeq" id="WP_190177488.1">
    <property type="nucleotide sequence ID" value="NZ_BMVF01000005.1"/>
</dbReference>
<feature type="region of interest" description="Disordered" evidence="1">
    <location>
        <begin position="1"/>
        <end position="51"/>
    </location>
</feature>
<evidence type="ECO:0000256" key="2">
    <source>
        <dbReference type="SAM" id="Phobius"/>
    </source>
</evidence>
<dbReference type="EMBL" id="BMVF01000005">
    <property type="protein sequence ID" value="GHD87790.1"/>
    <property type="molecule type" value="Genomic_DNA"/>
</dbReference>
<evidence type="ECO:0000313" key="5">
    <source>
        <dbReference type="Proteomes" id="UP000608955"/>
    </source>
</evidence>
<feature type="compositionally biased region" description="Pro residues" evidence="1">
    <location>
        <begin position="30"/>
        <end position="48"/>
    </location>
</feature>
<reference evidence="4" key="2">
    <citation type="submission" date="2020-09" db="EMBL/GenBank/DDBJ databases">
        <authorList>
            <person name="Sun Q."/>
            <person name="Ohkuma M."/>
        </authorList>
    </citation>
    <scope>NUCLEOTIDE SEQUENCE</scope>
    <source>
        <strain evidence="4">JCM 4654</strain>
    </source>
</reference>
<dbReference type="AlphaFoldDB" id="A0A918Y2U3"/>
<evidence type="ECO:0000256" key="1">
    <source>
        <dbReference type="SAM" id="MobiDB-lite"/>
    </source>
</evidence>
<feature type="transmembrane region" description="Helical" evidence="2">
    <location>
        <begin position="100"/>
        <end position="130"/>
    </location>
</feature>
<gene>
    <name evidence="4" type="ORF">GCM10010508_21060</name>
</gene>